<comment type="caution">
    <text evidence="8">The sequence shown here is derived from an EMBL/GenBank/DDBJ whole genome shotgun (WGS) entry which is preliminary data.</text>
</comment>
<dbReference type="PROSITE" id="PS51194">
    <property type="entry name" value="HELICASE_CTER"/>
    <property type="match status" value="1"/>
</dbReference>
<comment type="catalytic activity">
    <reaction evidence="5">
        <text>ATP + H2O = ADP + phosphate + H(+)</text>
        <dbReference type="Rhea" id="RHEA:13065"/>
        <dbReference type="ChEBI" id="CHEBI:15377"/>
        <dbReference type="ChEBI" id="CHEBI:15378"/>
        <dbReference type="ChEBI" id="CHEBI:30616"/>
        <dbReference type="ChEBI" id="CHEBI:43474"/>
        <dbReference type="ChEBI" id="CHEBI:456216"/>
        <dbReference type="EC" id="3.6.4.13"/>
    </reaction>
</comment>
<dbReference type="Gene3D" id="3.40.50.300">
    <property type="entry name" value="P-loop containing nucleotide triphosphate hydrolases"/>
    <property type="match status" value="2"/>
</dbReference>
<dbReference type="STRING" id="67003.A0A1X0P9H1"/>
<evidence type="ECO:0000259" key="7">
    <source>
        <dbReference type="PROSITE" id="PS51194"/>
    </source>
</evidence>
<keyword evidence="1 5" id="KW-0547">Nucleotide-binding</keyword>
<evidence type="ECO:0000256" key="4">
    <source>
        <dbReference type="ARBA" id="ARBA00022884"/>
    </source>
</evidence>
<dbReference type="GeneID" id="39980915"/>
<dbReference type="GO" id="GO:0005524">
    <property type="term" value="F:ATP binding"/>
    <property type="evidence" value="ECO:0007669"/>
    <property type="project" value="UniProtKB-UniRule"/>
</dbReference>
<keyword evidence="4 5" id="KW-0694">RNA-binding</keyword>
<dbReference type="InterPro" id="IPR027417">
    <property type="entry name" value="P-loop_NTPase"/>
</dbReference>
<dbReference type="GO" id="GO:0003724">
    <property type="term" value="F:RNA helicase activity"/>
    <property type="evidence" value="ECO:0007669"/>
    <property type="project" value="UniProtKB-EC"/>
</dbReference>
<dbReference type="SUPFAM" id="SSF52540">
    <property type="entry name" value="P-loop containing nucleoside triphosphate hydrolases"/>
    <property type="match status" value="1"/>
</dbReference>
<evidence type="ECO:0000256" key="5">
    <source>
        <dbReference type="RuleBase" id="RU365068"/>
    </source>
</evidence>
<dbReference type="EC" id="3.6.4.13" evidence="5"/>
<dbReference type="VEuPathDB" id="TriTrypDB:TM35_000014540"/>
<keyword evidence="2 5" id="KW-0378">Hydrolase</keyword>
<dbReference type="AlphaFoldDB" id="A0A1X0P9H1"/>
<dbReference type="GO" id="GO:0003723">
    <property type="term" value="F:RNA binding"/>
    <property type="evidence" value="ECO:0007669"/>
    <property type="project" value="UniProtKB-UniRule"/>
</dbReference>
<comment type="function">
    <text evidence="5">RNA helicase.</text>
</comment>
<protein>
    <recommendedName>
        <fullName evidence="5">ATP-dependent RNA helicase</fullName>
        <ecNumber evidence="5">3.6.4.13</ecNumber>
    </recommendedName>
</protein>
<comment type="domain">
    <text evidence="5">The Q motif is unique to and characteristic of the DEAD box family of RNA helicases and controls ATP binding and hydrolysis.</text>
</comment>
<evidence type="ECO:0000313" key="8">
    <source>
        <dbReference type="EMBL" id="ORC93577.1"/>
    </source>
</evidence>
<dbReference type="RefSeq" id="XP_028887643.1">
    <property type="nucleotide sequence ID" value="XM_029021135.1"/>
</dbReference>
<dbReference type="OrthoDB" id="10256233at2759"/>
<name>A0A1X0P9H1_9TRYP</name>
<evidence type="ECO:0000256" key="3">
    <source>
        <dbReference type="ARBA" id="ARBA00022840"/>
    </source>
</evidence>
<dbReference type="InterPro" id="IPR001650">
    <property type="entry name" value="Helicase_C-like"/>
</dbReference>
<feature type="domain" description="Helicase C-terminal" evidence="7">
    <location>
        <begin position="498"/>
        <end position="646"/>
    </location>
</feature>
<evidence type="ECO:0000256" key="6">
    <source>
        <dbReference type="SAM" id="MobiDB-lite"/>
    </source>
</evidence>
<feature type="region of interest" description="Disordered" evidence="6">
    <location>
        <begin position="749"/>
        <end position="772"/>
    </location>
</feature>
<proteinExistence type="inferred from homology"/>
<dbReference type="InterPro" id="IPR011545">
    <property type="entry name" value="DEAD/DEAH_box_helicase_dom"/>
</dbReference>
<comment type="similarity">
    <text evidence="5">Belongs to the DEAD box helicase family.</text>
</comment>
<dbReference type="EMBL" id="NBCO01000001">
    <property type="protein sequence ID" value="ORC93577.1"/>
    <property type="molecule type" value="Genomic_DNA"/>
</dbReference>
<accession>A0A1X0P9H1</accession>
<keyword evidence="5 8" id="KW-0347">Helicase</keyword>
<dbReference type="Pfam" id="PF00270">
    <property type="entry name" value="DEAD"/>
    <property type="match status" value="1"/>
</dbReference>
<sequence length="772" mass="87863">MRCVRRLPQEKLQDVCSSSLTLSTRCVIQSNSGKGIRSILDQYDDFRLIQQLRRNGNGNYYRYQQKLWPATETLEKALTEELYSSTERTPLQLLPQPKSSLATRRLIFEGSGTTALLEDVQSSISENINNEKEKENQNSITSSDDSMESMLADALGADQSISNKILTERDLQGTILESACERARNIIEEDLRVNELLSLSSSSSSSSSIGSSTAALALQRTIPSAKDAGGVVWEALGLDPLLSNRAQTKYGPTPSRLQSRLLPALLHEDHNDIVFNGVTGSGKTSALLLAMLQSVRSESAGINIFVAHDTMTALRVYDQFKSICGSLGGSLVDRPRDDWSWIFLGTFRDDYEKYYHILKRSLNSEHGPVRIFITTADTMCQLLFEKKMEFEAFGYLRRVYVDDIGVQIPMLPPNAPVAEMRERLRNPLACELLLGTLHQLPGPHIRSILQLGLVSADMDIQLKDHLKSLCLKMERHTIVLSPVRVPSTIHCLFSFHLQYEDVYEYTAKLIWNAKETIPGRGVIFVRSEDDILKVRTKLRGCGMNAKIFSEIYYNGEFKEEWKFLLLRESEAFGIDLPFVSHVFITFCPRSACSFQHMCGRTGRIGNLGWVYTITDKREAKNVREIAQQLEVDFIHHVIDSNLLQISSKDIDRQTKEYELYGLDPQYAVKQHYIVQTENPDMAYRSREFFSKPAEKQFQMEDYTPIPLQHRRFVNAKKIAQDVKQDPSVVLSLQNQGLLDKKFTPTRKLRQFLNKKSRKDGTPLYEAKRKKRG</sequence>
<dbReference type="Proteomes" id="UP000192257">
    <property type="component" value="Unassembled WGS sequence"/>
</dbReference>
<keyword evidence="3 5" id="KW-0067">ATP-binding</keyword>
<organism evidence="8 9">
    <name type="scientific">Trypanosoma theileri</name>
    <dbReference type="NCBI Taxonomy" id="67003"/>
    <lineage>
        <taxon>Eukaryota</taxon>
        <taxon>Discoba</taxon>
        <taxon>Euglenozoa</taxon>
        <taxon>Kinetoplastea</taxon>
        <taxon>Metakinetoplastina</taxon>
        <taxon>Trypanosomatida</taxon>
        <taxon>Trypanosomatidae</taxon>
        <taxon>Trypanosoma</taxon>
    </lineage>
</organism>
<evidence type="ECO:0000313" key="9">
    <source>
        <dbReference type="Proteomes" id="UP000192257"/>
    </source>
</evidence>
<dbReference type="GO" id="GO:0016787">
    <property type="term" value="F:hydrolase activity"/>
    <property type="evidence" value="ECO:0007669"/>
    <property type="project" value="UniProtKB-KW"/>
</dbReference>
<evidence type="ECO:0000256" key="2">
    <source>
        <dbReference type="ARBA" id="ARBA00022801"/>
    </source>
</evidence>
<keyword evidence="9" id="KW-1185">Reference proteome</keyword>
<evidence type="ECO:0000256" key="1">
    <source>
        <dbReference type="ARBA" id="ARBA00022741"/>
    </source>
</evidence>
<reference evidence="8 9" key="1">
    <citation type="submission" date="2017-03" db="EMBL/GenBank/DDBJ databases">
        <title>An alternative strategy for trypanosome survival in the mammalian bloodstream revealed through genome and transcriptome analysis of the ubiquitous bovine parasite Trypanosoma (Megatrypanum) theileri.</title>
        <authorList>
            <person name="Kelly S."/>
            <person name="Ivens A."/>
            <person name="Mott A."/>
            <person name="O'Neill E."/>
            <person name="Emms D."/>
            <person name="Macleod O."/>
            <person name="Voorheis P."/>
            <person name="Matthews J."/>
            <person name="Matthews K."/>
            <person name="Carrington M."/>
        </authorList>
    </citation>
    <scope>NUCLEOTIDE SEQUENCE [LARGE SCALE GENOMIC DNA]</scope>
    <source>
        <strain evidence="8">Edinburgh</strain>
    </source>
</reference>
<gene>
    <name evidence="8" type="ORF">TM35_000014540</name>
</gene>
<dbReference type="PANTHER" id="PTHR24031">
    <property type="entry name" value="RNA HELICASE"/>
    <property type="match status" value="1"/>
</dbReference>